<dbReference type="EMBL" id="CT868034">
    <property type="protein sequence ID" value="CAK64860.1"/>
    <property type="molecule type" value="Genomic_DNA"/>
</dbReference>
<dbReference type="OrthoDB" id="310070at2759"/>
<dbReference type="Proteomes" id="UP000000600">
    <property type="component" value="Unassembled WGS sequence"/>
</dbReference>
<evidence type="ECO:0000313" key="2">
    <source>
        <dbReference type="Proteomes" id="UP000000600"/>
    </source>
</evidence>
<organism evidence="1 2">
    <name type="scientific">Paramecium tetraurelia</name>
    <dbReference type="NCBI Taxonomy" id="5888"/>
    <lineage>
        <taxon>Eukaryota</taxon>
        <taxon>Sar</taxon>
        <taxon>Alveolata</taxon>
        <taxon>Ciliophora</taxon>
        <taxon>Intramacronucleata</taxon>
        <taxon>Oligohymenophorea</taxon>
        <taxon>Peniculida</taxon>
        <taxon>Parameciidae</taxon>
        <taxon>Paramecium</taxon>
    </lineage>
</organism>
<proteinExistence type="predicted"/>
<dbReference type="InParanoid" id="A0C243"/>
<protein>
    <submittedName>
        <fullName evidence="1">Uncharacterized protein</fullName>
    </submittedName>
</protein>
<dbReference type="RefSeq" id="XP_001432257.1">
    <property type="nucleotide sequence ID" value="XM_001432220.1"/>
</dbReference>
<dbReference type="GeneID" id="5018042"/>
<keyword evidence="2" id="KW-1185">Reference proteome</keyword>
<gene>
    <name evidence="1" type="ORF">GSPATT00034337001</name>
</gene>
<evidence type="ECO:0000313" key="1">
    <source>
        <dbReference type="EMBL" id="CAK64860.1"/>
    </source>
</evidence>
<accession>A0C243</accession>
<dbReference type="HOGENOM" id="CLU_957970_0_0_1"/>
<dbReference type="OMA" id="EALIQYY"/>
<sequence length="291" mass="35450">MHNHQDAISKYMYSDDSHYKYNQNQAYRLQNQGMIQQEQQQMEFQKQKYQNIEQQEALIQYYVYEDFQNLINLLYSYQVVKRHFKSQPRHPAIILSKNKIMLQLSISNSIHSDLYQTNKSYQDQNILKKEKENVKSMIKKMRNDIQNNDLDKESEAYLELYIKYSMGDHIEFKQFELQKMNQDYNFNQGVLDKIFPQISYVDEQIKSLRQRKYYNIPSVQQIKIKAQEYERLTENKLLINYPLNNYNYRSPQKQDYHNFQLENPKYQFNQFTNISQSLISSSSQTQKKQQY</sequence>
<dbReference type="KEGG" id="ptm:GSPATT00034337001"/>
<name>A0C243_PARTE</name>
<dbReference type="AlphaFoldDB" id="A0C243"/>
<reference evidence="1 2" key="1">
    <citation type="journal article" date="2006" name="Nature">
        <title>Global trends of whole-genome duplications revealed by the ciliate Paramecium tetraurelia.</title>
        <authorList>
            <consortium name="Genoscope"/>
            <person name="Aury J.-M."/>
            <person name="Jaillon O."/>
            <person name="Duret L."/>
            <person name="Noel B."/>
            <person name="Jubin C."/>
            <person name="Porcel B.M."/>
            <person name="Segurens B."/>
            <person name="Daubin V."/>
            <person name="Anthouard V."/>
            <person name="Aiach N."/>
            <person name="Arnaiz O."/>
            <person name="Billaut A."/>
            <person name="Beisson J."/>
            <person name="Blanc I."/>
            <person name="Bouhouche K."/>
            <person name="Camara F."/>
            <person name="Duharcourt S."/>
            <person name="Guigo R."/>
            <person name="Gogendeau D."/>
            <person name="Katinka M."/>
            <person name="Keller A.-M."/>
            <person name="Kissmehl R."/>
            <person name="Klotz C."/>
            <person name="Koll F."/>
            <person name="Le Moue A."/>
            <person name="Lepere C."/>
            <person name="Malinsky S."/>
            <person name="Nowacki M."/>
            <person name="Nowak J.K."/>
            <person name="Plattner H."/>
            <person name="Poulain J."/>
            <person name="Ruiz F."/>
            <person name="Serrano V."/>
            <person name="Zagulski M."/>
            <person name="Dessen P."/>
            <person name="Betermier M."/>
            <person name="Weissenbach J."/>
            <person name="Scarpelli C."/>
            <person name="Schachter V."/>
            <person name="Sperling L."/>
            <person name="Meyer E."/>
            <person name="Cohen J."/>
            <person name="Wincker P."/>
        </authorList>
    </citation>
    <scope>NUCLEOTIDE SEQUENCE [LARGE SCALE GENOMIC DNA]</scope>
    <source>
        <strain evidence="1 2">Stock d4-2</strain>
    </source>
</reference>